<comment type="caution">
    <text evidence="1">The sequence shown here is derived from an EMBL/GenBank/DDBJ whole genome shotgun (WGS) entry which is preliminary data.</text>
</comment>
<name>A0A8J7BXK1_9CYAN</name>
<organism evidence="1 2">
    <name type="scientific">Iningainema tapete BLCC-T55</name>
    <dbReference type="NCBI Taxonomy" id="2748662"/>
    <lineage>
        <taxon>Bacteria</taxon>
        <taxon>Bacillati</taxon>
        <taxon>Cyanobacteriota</taxon>
        <taxon>Cyanophyceae</taxon>
        <taxon>Nostocales</taxon>
        <taxon>Scytonemataceae</taxon>
        <taxon>Iningainema tapete</taxon>
    </lineage>
</organism>
<dbReference type="AlphaFoldDB" id="A0A8J7BXK1"/>
<keyword evidence="2" id="KW-1185">Reference proteome</keyword>
<accession>A0A8J7BXK1</accession>
<dbReference type="EMBL" id="JACXAE010000061">
    <property type="protein sequence ID" value="MBD2773942.1"/>
    <property type="molecule type" value="Genomic_DNA"/>
</dbReference>
<protein>
    <submittedName>
        <fullName evidence="1">Uncharacterized protein</fullName>
    </submittedName>
</protein>
<evidence type="ECO:0000313" key="1">
    <source>
        <dbReference type="EMBL" id="MBD2773942.1"/>
    </source>
</evidence>
<proteinExistence type="predicted"/>
<sequence>MTISLNLPPELESELSTEASQLNLPLSEYILRILSKRQVLENPPQTGAELVTYWQSVGVIGSRTDIADSQVHARQLRHDAQRRS</sequence>
<dbReference type="Proteomes" id="UP000629098">
    <property type="component" value="Unassembled WGS sequence"/>
</dbReference>
<evidence type="ECO:0000313" key="2">
    <source>
        <dbReference type="Proteomes" id="UP000629098"/>
    </source>
</evidence>
<reference evidence="1" key="1">
    <citation type="submission" date="2020-09" db="EMBL/GenBank/DDBJ databases">
        <title>Iningainema tapete sp. nov. (Scytonemataceae, Cyanobacteria) from greenhouses in central Florida (USA) produces two types of nodularin with biosynthetic potential for microcystin-LR and anabaenopeptins.</title>
        <authorList>
            <person name="Berthold D.E."/>
            <person name="Lefler F.W."/>
            <person name="Huang I.-S."/>
            <person name="Abdulla H."/>
            <person name="Zimba P.V."/>
            <person name="Laughinghouse H.D. IV."/>
        </authorList>
    </citation>
    <scope>NUCLEOTIDE SEQUENCE</scope>
    <source>
        <strain evidence="1">BLCCT55</strain>
    </source>
</reference>
<dbReference type="RefSeq" id="WP_190830291.1">
    <property type="nucleotide sequence ID" value="NZ_CAWPPI010000061.1"/>
</dbReference>
<gene>
    <name evidence="1" type="ORF">ICL16_18145</name>
</gene>